<keyword evidence="3" id="KW-1185">Reference proteome</keyword>
<dbReference type="RefSeq" id="WP_161316621.1">
    <property type="nucleotide sequence ID" value="NZ_WTUW01000009.1"/>
</dbReference>
<feature type="transmembrane region" description="Helical" evidence="1">
    <location>
        <begin position="20"/>
        <end position="44"/>
    </location>
</feature>
<organism evidence="2 3">
    <name type="scientific">Sneathiella litorea</name>
    <dbReference type="NCBI Taxonomy" id="2606216"/>
    <lineage>
        <taxon>Bacteria</taxon>
        <taxon>Pseudomonadati</taxon>
        <taxon>Pseudomonadota</taxon>
        <taxon>Alphaproteobacteria</taxon>
        <taxon>Sneathiellales</taxon>
        <taxon>Sneathiellaceae</taxon>
        <taxon>Sneathiella</taxon>
    </lineage>
</organism>
<proteinExistence type="predicted"/>
<evidence type="ECO:0000313" key="2">
    <source>
        <dbReference type="EMBL" id="MZR32044.1"/>
    </source>
</evidence>
<protein>
    <submittedName>
        <fullName evidence="2">Uncharacterized protein</fullName>
    </submittedName>
</protein>
<dbReference type="Proteomes" id="UP000476030">
    <property type="component" value="Unassembled WGS sequence"/>
</dbReference>
<evidence type="ECO:0000256" key="1">
    <source>
        <dbReference type="SAM" id="Phobius"/>
    </source>
</evidence>
<dbReference type="EMBL" id="WTUW01000009">
    <property type="protein sequence ID" value="MZR32044.1"/>
    <property type="molecule type" value="Genomic_DNA"/>
</dbReference>
<comment type="caution">
    <text evidence="2">The sequence shown here is derived from an EMBL/GenBank/DDBJ whole genome shotgun (WGS) entry which is preliminary data.</text>
</comment>
<keyword evidence="1" id="KW-1133">Transmembrane helix</keyword>
<gene>
    <name evidence="2" type="ORF">GQE98_15500</name>
</gene>
<name>A0A6L8WBH1_9PROT</name>
<reference evidence="2 3" key="1">
    <citation type="submission" date="2019-12" db="EMBL/GenBank/DDBJ databases">
        <title>Snethiella sp. nov. sp. isolated from sea sand.</title>
        <authorList>
            <person name="Kim J."/>
            <person name="Jeong S.E."/>
            <person name="Jung H.S."/>
            <person name="Jeon C.O."/>
        </authorList>
    </citation>
    <scope>NUCLEOTIDE SEQUENCE [LARGE SCALE GENOMIC DNA]</scope>
    <source>
        <strain evidence="2 3">DP05</strain>
    </source>
</reference>
<dbReference type="AlphaFoldDB" id="A0A6L8WBH1"/>
<sequence length="71" mass="7612">MESRNTQAVERPERSGKRSLVILGVLVGLAIILAANAHLVYVAMTSDPECIVTNSDVELAGKIYRPVKSGC</sequence>
<keyword evidence="1" id="KW-0472">Membrane</keyword>
<accession>A0A6L8WBH1</accession>
<evidence type="ECO:0000313" key="3">
    <source>
        <dbReference type="Proteomes" id="UP000476030"/>
    </source>
</evidence>
<keyword evidence="1" id="KW-0812">Transmembrane</keyword>